<keyword evidence="13" id="KW-0963">Cytoplasm</keyword>
<dbReference type="SFLD" id="SFLDS00029">
    <property type="entry name" value="Radical_SAM"/>
    <property type="match status" value="1"/>
</dbReference>
<proteinExistence type="inferred from homology"/>
<evidence type="ECO:0000259" key="16">
    <source>
        <dbReference type="PROSITE" id="PS51918"/>
    </source>
</evidence>
<keyword evidence="6 13" id="KW-0408">Iron</keyword>
<reference evidence="17" key="2">
    <citation type="journal article" date="2021" name="PeerJ">
        <title>Extensive microbial diversity within the chicken gut microbiome revealed by metagenomics and culture.</title>
        <authorList>
            <person name="Gilroy R."/>
            <person name="Ravi A."/>
            <person name="Getino M."/>
            <person name="Pursley I."/>
            <person name="Horton D.L."/>
            <person name="Alikhan N.F."/>
            <person name="Baker D."/>
            <person name="Gharbi K."/>
            <person name="Hall N."/>
            <person name="Watson M."/>
            <person name="Adriaenssens E.M."/>
            <person name="Foster-Nyarko E."/>
            <person name="Jarju S."/>
            <person name="Secka A."/>
            <person name="Antonio M."/>
            <person name="Oren A."/>
            <person name="Chaudhuri R.R."/>
            <person name="La Ragione R."/>
            <person name="Hildebrand F."/>
            <person name="Pallen M.J."/>
        </authorList>
    </citation>
    <scope>NUCLEOTIDE SEQUENCE</scope>
    <source>
        <strain evidence="17">ChiSjej4B22-9803</strain>
    </source>
</reference>
<dbReference type="SFLD" id="SFLDF00273">
    <property type="entry name" value="(dimethylallyl)adenosine_tRNA"/>
    <property type="match status" value="1"/>
</dbReference>
<feature type="binding site" evidence="13">
    <location>
        <position position="114"/>
    </location>
    <ligand>
        <name>[4Fe-4S] cluster</name>
        <dbReference type="ChEBI" id="CHEBI:49883"/>
        <label>1</label>
    </ligand>
</feature>
<feature type="binding site" evidence="13">
    <location>
        <position position="190"/>
    </location>
    <ligand>
        <name>[4Fe-4S] cluster</name>
        <dbReference type="ChEBI" id="CHEBI:49883"/>
        <label>2</label>
        <note>4Fe-4S-S-AdoMet</note>
    </ligand>
</feature>
<dbReference type="InterPro" id="IPR002792">
    <property type="entry name" value="TRAM_dom"/>
</dbReference>
<dbReference type="EMBL" id="DVND01000189">
    <property type="protein sequence ID" value="HIU49212.1"/>
    <property type="molecule type" value="Genomic_DNA"/>
</dbReference>
<dbReference type="NCBIfam" id="TIGR00089">
    <property type="entry name" value="MiaB/RimO family radical SAM methylthiotransferase"/>
    <property type="match status" value="1"/>
</dbReference>
<dbReference type="SFLD" id="SFLDG01061">
    <property type="entry name" value="methylthiotransferase"/>
    <property type="match status" value="1"/>
</dbReference>
<dbReference type="SFLD" id="SFLDG01082">
    <property type="entry name" value="B12-binding_domain_containing"/>
    <property type="match status" value="1"/>
</dbReference>
<keyword evidence="3 13" id="KW-0808">Transferase</keyword>
<dbReference type="SMART" id="SM00729">
    <property type="entry name" value="Elp3"/>
    <property type="match status" value="1"/>
</dbReference>
<dbReference type="Gene3D" id="3.80.30.20">
    <property type="entry name" value="tm_1862 like domain"/>
    <property type="match status" value="1"/>
</dbReference>
<comment type="caution">
    <text evidence="17">The sequence shown here is derived from an EMBL/GenBank/DDBJ whole genome shotgun (WGS) entry which is preliminary data.</text>
</comment>
<keyword evidence="4 13" id="KW-0949">S-adenosyl-L-methionine</keyword>
<keyword evidence="13" id="KW-0819">tRNA processing</keyword>
<dbReference type="InterPro" id="IPR020612">
    <property type="entry name" value="Methylthiotransferase_CS"/>
</dbReference>
<comment type="subunit">
    <text evidence="13">Monomer.</text>
</comment>
<accession>A0A9D1LWF3</accession>
<dbReference type="GO" id="GO:0035597">
    <property type="term" value="F:tRNA-2-methylthio-N(6)-dimethylallyladenosine(37) synthase activity"/>
    <property type="evidence" value="ECO:0007669"/>
    <property type="project" value="UniProtKB-EC"/>
</dbReference>
<dbReference type="PANTHER" id="PTHR43020:SF2">
    <property type="entry name" value="MITOCHONDRIAL TRNA METHYLTHIOTRANSFERASE CDK5RAP1"/>
    <property type="match status" value="1"/>
</dbReference>
<dbReference type="GO" id="GO:0005829">
    <property type="term" value="C:cytosol"/>
    <property type="evidence" value="ECO:0007669"/>
    <property type="project" value="TreeGrafter"/>
</dbReference>
<sequence>MADYVEASELERQKRYMIKIKASNERFRARTGRAPVAVTQTYGCQQNENDTERIRGMLQEAGYQFGDDEKTADLVIYNTCAVRENAEQKVFGRLGILKHLKERRPELVIGLCGCMVQQGHIAEKIRETYKHVDLVFGTHALYKLPELLYRALTENRAVIDVENSDGRIAEELPILRESGSKAWVSVMYGCNNFCSYCIVPYVRGRERSRTPEAVLSEIRSLAASGVTEICLLGQNVNSYGKDLERQVDFADLLRMVNGVEGVERIRFMTSHPKDFGARLLEAMAECEKVCPQLHLPFQAGSDKVLKDMNRRYTKAEYLEKIAAVKQQIPGVALSSDVIVGFPTETNEDFEETLDVLRRAEFDSIFSFIYSRREGTPAAKLTPVLSEEEIHRNFERLLEVQNEISKKKNDAYVGRVERVLVDGPSKTDPSVLSGRTATGKIVNFKGGAELTGRYKGVRITQAHTWSLNGELVEHQ</sequence>
<dbReference type="EC" id="2.8.4.3" evidence="8 13"/>
<dbReference type="PANTHER" id="PTHR43020">
    <property type="entry name" value="CDK5 REGULATORY SUBUNIT-ASSOCIATED PROTEIN 1"/>
    <property type="match status" value="1"/>
</dbReference>
<comment type="subcellular location">
    <subcellularLocation>
        <location evidence="13">Cytoplasm</location>
    </subcellularLocation>
</comment>
<dbReference type="GO" id="GO:0051539">
    <property type="term" value="F:4 iron, 4 sulfur cluster binding"/>
    <property type="evidence" value="ECO:0007669"/>
    <property type="project" value="UniProtKB-UniRule"/>
</dbReference>
<evidence type="ECO:0000256" key="11">
    <source>
        <dbReference type="ARBA" id="ARBA00080698"/>
    </source>
</evidence>
<keyword evidence="7 13" id="KW-0411">Iron-sulfur</keyword>
<evidence type="ECO:0000256" key="13">
    <source>
        <dbReference type="HAMAP-Rule" id="MF_01864"/>
    </source>
</evidence>
<evidence type="ECO:0000256" key="8">
    <source>
        <dbReference type="ARBA" id="ARBA00033765"/>
    </source>
</evidence>
<dbReference type="Gene3D" id="3.40.50.12160">
    <property type="entry name" value="Methylthiotransferase, N-terminal domain"/>
    <property type="match status" value="1"/>
</dbReference>
<feature type="domain" description="Radical SAM core" evidence="16">
    <location>
        <begin position="176"/>
        <end position="406"/>
    </location>
</feature>
<dbReference type="PROSITE" id="PS01278">
    <property type="entry name" value="MTTASE_RADICAL"/>
    <property type="match status" value="1"/>
</dbReference>
<feature type="binding site" evidence="13">
    <location>
        <position position="80"/>
    </location>
    <ligand>
        <name>[4Fe-4S] cluster</name>
        <dbReference type="ChEBI" id="CHEBI:49883"/>
        <label>1</label>
    </ligand>
</feature>
<evidence type="ECO:0000256" key="10">
    <source>
        <dbReference type="ARBA" id="ARBA00068570"/>
    </source>
</evidence>
<dbReference type="InterPro" id="IPR006463">
    <property type="entry name" value="MiaB_methiolase"/>
</dbReference>
<feature type="binding site" evidence="13">
    <location>
        <position position="44"/>
    </location>
    <ligand>
        <name>[4Fe-4S] cluster</name>
        <dbReference type="ChEBI" id="CHEBI:49883"/>
        <label>1</label>
    </ligand>
</feature>
<dbReference type="PROSITE" id="PS50926">
    <property type="entry name" value="TRAM"/>
    <property type="match status" value="1"/>
</dbReference>
<dbReference type="Pfam" id="PF00919">
    <property type="entry name" value="UPF0004"/>
    <property type="match status" value="1"/>
</dbReference>
<feature type="binding site" evidence="13">
    <location>
        <position position="194"/>
    </location>
    <ligand>
        <name>[4Fe-4S] cluster</name>
        <dbReference type="ChEBI" id="CHEBI:49883"/>
        <label>2</label>
        <note>4Fe-4S-S-AdoMet</note>
    </ligand>
</feature>
<comment type="function">
    <text evidence="1 13">Catalyzes the methylthiolation of N6-(dimethylallyl)adenosine (i(6)A), leading to the formation of 2-methylthio-N6-(dimethylallyl)adenosine (ms(2)i(6)A) at position 37 in tRNAs that read codons beginning with uridine.</text>
</comment>
<evidence type="ECO:0000313" key="17">
    <source>
        <dbReference type="EMBL" id="HIU49212.1"/>
    </source>
</evidence>
<dbReference type="Proteomes" id="UP000824111">
    <property type="component" value="Unassembled WGS sequence"/>
</dbReference>
<dbReference type="InterPro" id="IPR038135">
    <property type="entry name" value="Methylthiotransferase_N_sf"/>
</dbReference>
<dbReference type="NCBIfam" id="TIGR01574">
    <property type="entry name" value="miaB-methiolase"/>
    <property type="match status" value="1"/>
</dbReference>
<comment type="similarity">
    <text evidence="13">Belongs to the methylthiotransferase family. MiaB subfamily.</text>
</comment>
<dbReference type="InterPro" id="IPR005839">
    <property type="entry name" value="Methylthiotransferase"/>
</dbReference>
<dbReference type="InterPro" id="IPR058240">
    <property type="entry name" value="rSAM_sf"/>
</dbReference>
<evidence type="ECO:0000256" key="4">
    <source>
        <dbReference type="ARBA" id="ARBA00022691"/>
    </source>
</evidence>
<dbReference type="CDD" id="cd01335">
    <property type="entry name" value="Radical_SAM"/>
    <property type="match status" value="1"/>
</dbReference>
<evidence type="ECO:0000256" key="7">
    <source>
        <dbReference type="ARBA" id="ARBA00023014"/>
    </source>
</evidence>
<evidence type="ECO:0000256" key="6">
    <source>
        <dbReference type="ARBA" id="ARBA00023004"/>
    </source>
</evidence>
<dbReference type="FunFam" id="3.40.50.12160:FF:000003">
    <property type="entry name" value="CDK5 regulatory subunit-associated protein 1"/>
    <property type="match status" value="1"/>
</dbReference>
<evidence type="ECO:0000256" key="5">
    <source>
        <dbReference type="ARBA" id="ARBA00022723"/>
    </source>
</evidence>
<gene>
    <name evidence="13 17" type="primary">miaB</name>
    <name evidence="17" type="ORF">IAB04_07580</name>
</gene>
<evidence type="ECO:0000256" key="3">
    <source>
        <dbReference type="ARBA" id="ARBA00022679"/>
    </source>
</evidence>
<organism evidence="17 18">
    <name type="scientific">Candidatus Avimonoglobus intestinipullorum</name>
    <dbReference type="NCBI Taxonomy" id="2840699"/>
    <lineage>
        <taxon>Bacteria</taxon>
        <taxon>Bacillati</taxon>
        <taxon>Bacillota</taxon>
        <taxon>Clostridia</taxon>
        <taxon>Eubacteriales</taxon>
        <taxon>Candidatus Avimonoglobus</taxon>
    </lineage>
</organism>
<dbReference type="GO" id="GO:0046872">
    <property type="term" value="F:metal ion binding"/>
    <property type="evidence" value="ECO:0007669"/>
    <property type="project" value="UniProtKB-KW"/>
</dbReference>
<feature type="domain" description="TRAM" evidence="14">
    <location>
        <begin position="409"/>
        <end position="472"/>
    </location>
</feature>
<evidence type="ECO:0000259" key="14">
    <source>
        <dbReference type="PROSITE" id="PS50926"/>
    </source>
</evidence>
<evidence type="ECO:0000259" key="15">
    <source>
        <dbReference type="PROSITE" id="PS51449"/>
    </source>
</evidence>
<dbReference type="SUPFAM" id="SSF102114">
    <property type="entry name" value="Radical SAM enzymes"/>
    <property type="match status" value="1"/>
</dbReference>
<dbReference type="InterPro" id="IPR013848">
    <property type="entry name" value="Methylthiotransferase_N"/>
</dbReference>
<keyword evidence="2 13" id="KW-0004">4Fe-4S</keyword>
<dbReference type="HAMAP" id="MF_01864">
    <property type="entry name" value="tRNA_metthiotr_MiaB"/>
    <property type="match status" value="1"/>
</dbReference>
<evidence type="ECO:0000256" key="12">
    <source>
        <dbReference type="ARBA" id="ARBA00081141"/>
    </source>
</evidence>
<evidence type="ECO:0000256" key="1">
    <source>
        <dbReference type="ARBA" id="ARBA00003234"/>
    </source>
</evidence>
<reference evidence="17" key="1">
    <citation type="submission" date="2020-10" db="EMBL/GenBank/DDBJ databases">
        <authorList>
            <person name="Gilroy R."/>
        </authorList>
    </citation>
    <scope>NUCLEOTIDE SEQUENCE</scope>
    <source>
        <strain evidence="17">ChiSjej4B22-9803</strain>
    </source>
</reference>
<dbReference type="InterPro" id="IPR007197">
    <property type="entry name" value="rSAM"/>
</dbReference>
<evidence type="ECO:0000256" key="9">
    <source>
        <dbReference type="ARBA" id="ARBA00051425"/>
    </source>
</evidence>
<feature type="binding site" evidence="13">
    <location>
        <position position="197"/>
    </location>
    <ligand>
        <name>[4Fe-4S] cluster</name>
        <dbReference type="ChEBI" id="CHEBI:49883"/>
        <label>2</label>
        <note>4Fe-4S-S-AdoMet</note>
    </ligand>
</feature>
<keyword evidence="5 13" id="KW-0479">Metal-binding</keyword>
<dbReference type="PROSITE" id="PS51449">
    <property type="entry name" value="MTTASE_N"/>
    <property type="match status" value="1"/>
</dbReference>
<evidence type="ECO:0000256" key="2">
    <source>
        <dbReference type="ARBA" id="ARBA00022485"/>
    </source>
</evidence>
<dbReference type="InterPro" id="IPR023404">
    <property type="entry name" value="rSAM_horseshoe"/>
</dbReference>
<comment type="catalytic activity">
    <reaction evidence="9 13">
        <text>N(6)-dimethylallyladenosine(37) in tRNA + (sulfur carrier)-SH + AH2 + 2 S-adenosyl-L-methionine = 2-methylsulfanyl-N(6)-dimethylallyladenosine(37) in tRNA + (sulfur carrier)-H + 5'-deoxyadenosine + L-methionine + A + S-adenosyl-L-homocysteine + 2 H(+)</text>
        <dbReference type="Rhea" id="RHEA:37067"/>
        <dbReference type="Rhea" id="RHEA-COMP:10375"/>
        <dbReference type="Rhea" id="RHEA-COMP:10376"/>
        <dbReference type="Rhea" id="RHEA-COMP:14737"/>
        <dbReference type="Rhea" id="RHEA-COMP:14739"/>
        <dbReference type="ChEBI" id="CHEBI:13193"/>
        <dbReference type="ChEBI" id="CHEBI:15378"/>
        <dbReference type="ChEBI" id="CHEBI:17319"/>
        <dbReference type="ChEBI" id="CHEBI:17499"/>
        <dbReference type="ChEBI" id="CHEBI:29917"/>
        <dbReference type="ChEBI" id="CHEBI:57844"/>
        <dbReference type="ChEBI" id="CHEBI:57856"/>
        <dbReference type="ChEBI" id="CHEBI:59789"/>
        <dbReference type="ChEBI" id="CHEBI:64428"/>
        <dbReference type="ChEBI" id="CHEBI:74415"/>
        <dbReference type="ChEBI" id="CHEBI:74417"/>
        <dbReference type="EC" id="2.8.4.3"/>
    </reaction>
</comment>
<dbReference type="Pfam" id="PF04055">
    <property type="entry name" value="Radical_SAM"/>
    <property type="match status" value="1"/>
</dbReference>
<feature type="domain" description="MTTase N-terminal" evidence="15">
    <location>
        <begin position="35"/>
        <end position="153"/>
    </location>
</feature>
<protein>
    <recommendedName>
        <fullName evidence="10 13">tRNA-2-methylthio-N(6)-dimethylallyladenosine synthase</fullName>
        <ecNumber evidence="8 13">2.8.4.3</ecNumber>
    </recommendedName>
    <alternativeName>
        <fullName evidence="12 13">(Dimethylallyl)adenosine tRNA methylthiotransferase MiaB</fullName>
    </alternativeName>
    <alternativeName>
        <fullName evidence="11 13">tRNA-i(6)A37 methylthiotransferase</fullName>
    </alternativeName>
</protein>
<dbReference type="PROSITE" id="PS51918">
    <property type="entry name" value="RADICAL_SAM"/>
    <property type="match status" value="1"/>
</dbReference>
<comment type="cofactor">
    <cofactor evidence="13">
        <name>[4Fe-4S] cluster</name>
        <dbReference type="ChEBI" id="CHEBI:49883"/>
    </cofactor>
    <text evidence="13">Binds 2 [4Fe-4S] clusters. One cluster is coordinated with 3 cysteines and an exchangeable S-adenosyl-L-methionine.</text>
</comment>
<dbReference type="FunFam" id="3.80.30.20:FF:000001">
    <property type="entry name" value="tRNA-2-methylthio-N(6)-dimethylallyladenosine synthase 2"/>
    <property type="match status" value="1"/>
</dbReference>
<dbReference type="InterPro" id="IPR006638">
    <property type="entry name" value="Elp3/MiaA/NifB-like_rSAM"/>
</dbReference>
<dbReference type="Pfam" id="PF01938">
    <property type="entry name" value="TRAM"/>
    <property type="match status" value="1"/>
</dbReference>
<name>A0A9D1LWF3_9FIRM</name>
<evidence type="ECO:0000313" key="18">
    <source>
        <dbReference type="Proteomes" id="UP000824111"/>
    </source>
</evidence>
<dbReference type="AlphaFoldDB" id="A0A9D1LWF3"/>